<evidence type="ECO:0000256" key="6">
    <source>
        <dbReference type="RuleBase" id="RU004468"/>
    </source>
</evidence>
<dbReference type="EMBL" id="DSPJ01000007">
    <property type="protein sequence ID" value="HEX61577.1"/>
    <property type="molecule type" value="Genomic_DNA"/>
</dbReference>
<organism evidence="7">
    <name type="scientific">candidate division WWE3 bacterium</name>
    <dbReference type="NCBI Taxonomy" id="2053526"/>
    <lineage>
        <taxon>Bacteria</taxon>
        <taxon>Katanobacteria</taxon>
    </lineage>
</organism>
<keyword evidence="2 6" id="KW-0378">Hydrolase</keyword>
<reference evidence="7" key="1">
    <citation type="journal article" date="2020" name="mSystems">
        <title>Genome- and Community-Level Interaction Insights into Carbon Utilization and Element Cycling Functions of Hydrothermarchaeota in Hydrothermal Sediment.</title>
        <authorList>
            <person name="Zhou Z."/>
            <person name="Liu Y."/>
            <person name="Xu W."/>
            <person name="Pan J."/>
            <person name="Luo Z.H."/>
            <person name="Li M."/>
        </authorList>
    </citation>
    <scope>NUCLEOTIDE SEQUENCE [LARGE SCALE GENOMIC DNA]</scope>
    <source>
        <strain evidence="7">SpSt-361</strain>
    </source>
</reference>
<dbReference type="InterPro" id="IPR001360">
    <property type="entry name" value="Glyco_hydro_1"/>
</dbReference>
<dbReference type="Pfam" id="PF00232">
    <property type="entry name" value="Glyco_hydro_1"/>
    <property type="match status" value="2"/>
</dbReference>
<dbReference type="InterPro" id="IPR018120">
    <property type="entry name" value="Glyco_hydro_1_AS"/>
</dbReference>
<dbReference type="InterPro" id="IPR033132">
    <property type="entry name" value="GH_1_N_CS"/>
</dbReference>
<comment type="caution">
    <text evidence="7">The sequence shown here is derived from an EMBL/GenBank/DDBJ whole genome shotgun (WGS) entry which is preliminary data.</text>
</comment>
<evidence type="ECO:0000256" key="1">
    <source>
        <dbReference type="ARBA" id="ARBA00010838"/>
    </source>
</evidence>
<dbReference type="GO" id="GO:0005975">
    <property type="term" value="P:carbohydrate metabolic process"/>
    <property type="evidence" value="ECO:0007669"/>
    <property type="project" value="InterPro"/>
</dbReference>
<comment type="similarity">
    <text evidence="1 5">Belongs to the glycosyl hydrolase 1 family.</text>
</comment>
<evidence type="ECO:0000256" key="4">
    <source>
        <dbReference type="PROSITE-ProRule" id="PRU10055"/>
    </source>
</evidence>
<dbReference type="PANTHER" id="PTHR10353:SF209">
    <property type="entry name" value="GALACTOLIPID GALACTOSYLTRANSFERASE SFR2, CHLOROPLASTIC"/>
    <property type="match status" value="1"/>
</dbReference>
<dbReference type="PROSITE" id="PS00572">
    <property type="entry name" value="GLYCOSYL_HYDROL_F1_1"/>
    <property type="match status" value="1"/>
</dbReference>
<evidence type="ECO:0000313" key="7">
    <source>
        <dbReference type="EMBL" id="HEX61577.1"/>
    </source>
</evidence>
<dbReference type="SUPFAM" id="SSF51445">
    <property type="entry name" value="(Trans)glycosidases"/>
    <property type="match status" value="1"/>
</dbReference>
<dbReference type="PANTHER" id="PTHR10353">
    <property type="entry name" value="GLYCOSYL HYDROLASE"/>
    <property type="match status" value="1"/>
</dbReference>
<evidence type="ECO:0000256" key="2">
    <source>
        <dbReference type="ARBA" id="ARBA00022801"/>
    </source>
</evidence>
<evidence type="ECO:0000256" key="3">
    <source>
        <dbReference type="ARBA" id="ARBA00023295"/>
    </source>
</evidence>
<accession>A0A831YY85</accession>
<gene>
    <name evidence="7" type="ORF">ENR01_00230</name>
</gene>
<protein>
    <submittedName>
        <fullName evidence="7">Glycoside hydrolase family 1 protein</fullName>
    </submittedName>
</protein>
<dbReference type="AlphaFoldDB" id="A0A831YY85"/>
<feature type="active site" description="Nucleophile" evidence="4">
    <location>
        <position position="284"/>
    </location>
</feature>
<dbReference type="PROSITE" id="PS00653">
    <property type="entry name" value="GLYCOSYL_HYDROL_F1_2"/>
    <property type="match status" value="1"/>
</dbReference>
<name>A0A831YY85_UNCKA</name>
<dbReference type="InterPro" id="IPR017853">
    <property type="entry name" value="GH"/>
</dbReference>
<keyword evidence="3 6" id="KW-0326">Glycosidase</keyword>
<sequence length="368" mass="42413">MPAKRFPQGFLWGSATSAYQVEGGNLNSDWEVLFSPKAGLACDHYRRFEEDFDLARSLNQNAHRFSIEWARIEPEKGRFDDREAAHYRQVLQALRQRGIRPLVTLHHFTNPLWVFRRGGWENKSTIGYFTSYVRFVVNQLGDLCDFWGTINEPTVYASEGHLFGRWLPGKRDPLASATVLKNMLKAHQAAYEIIHGIQPEAKVGISHNMTYLRFPGLSDAFSIFDRKVIGWAGKQDFIGINYYRAMGRVNDLPKTDLDWAIYPQGLFEILLRLKDFRLPVYITENGIADSHDDQRADFIADHLAAVWRAIRGGADVRGYFYWSLLDNLEWARGFAPRFGLIEVDYRTLERTVRPSAKVYARIAKNNSL</sequence>
<proteinExistence type="inferred from homology"/>
<dbReference type="GO" id="GO:0008422">
    <property type="term" value="F:beta-glucosidase activity"/>
    <property type="evidence" value="ECO:0007669"/>
    <property type="project" value="TreeGrafter"/>
</dbReference>
<evidence type="ECO:0000256" key="5">
    <source>
        <dbReference type="RuleBase" id="RU003690"/>
    </source>
</evidence>
<dbReference type="Gene3D" id="3.20.20.80">
    <property type="entry name" value="Glycosidases"/>
    <property type="match status" value="2"/>
</dbReference>
<dbReference type="PRINTS" id="PR00131">
    <property type="entry name" value="GLHYDRLASE1"/>
</dbReference>